<dbReference type="RefSeq" id="WP_171475007.1">
    <property type="nucleotide sequence ID" value="NZ_CP053452.2"/>
</dbReference>
<feature type="domain" description="Cytochrome c" evidence="6">
    <location>
        <begin position="289"/>
        <end position="395"/>
    </location>
</feature>
<organism evidence="7 8">
    <name type="scientific">Frigoriglobus tundricola</name>
    <dbReference type="NCBI Taxonomy" id="2774151"/>
    <lineage>
        <taxon>Bacteria</taxon>
        <taxon>Pseudomonadati</taxon>
        <taxon>Planctomycetota</taxon>
        <taxon>Planctomycetia</taxon>
        <taxon>Gemmatales</taxon>
        <taxon>Gemmataceae</taxon>
        <taxon>Frigoriglobus</taxon>
    </lineage>
</organism>
<name>A0A6M5Z4Q7_9BACT</name>
<gene>
    <name evidence="7" type="ORF">FTUN_7827</name>
</gene>
<dbReference type="KEGG" id="ftj:FTUN_7827"/>
<feature type="domain" description="Cytochrome c" evidence="6">
    <location>
        <begin position="179"/>
        <end position="265"/>
    </location>
</feature>
<accession>A0A6M5Z4Q7</accession>
<dbReference type="EMBL" id="CP053452">
    <property type="protein sequence ID" value="QJX00203.1"/>
    <property type="molecule type" value="Genomic_DNA"/>
</dbReference>
<evidence type="ECO:0000256" key="3">
    <source>
        <dbReference type="ARBA" id="ARBA00023004"/>
    </source>
</evidence>
<feature type="domain" description="Cytochrome c" evidence="6">
    <location>
        <begin position="436"/>
        <end position="513"/>
    </location>
</feature>
<keyword evidence="5" id="KW-0732">Signal</keyword>
<evidence type="ECO:0000256" key="1">
    <source>
        <dbReference type="ARBA" id="ARBA00022617"/>
    </source>
</evidence>
<keyword evidence="3 4" id="KW-0408">Iron</keyword>
<dbReference type="PROSITE" id="PS51007">
    <property type="entry name" value="CYTC"/>
    <property type="match status" value="4"/>
</dbReference>
<dbReference type="SUPFAM" id="SSF48695">
    <property type="entry name" value="Multiheme cytochromes"/>
    <property type="match status" value="1"/>
</dbReference>
<dbReference type="GO" id="GO:0020037">
    <property type="term" value="F:heme binding"/>
    <property type="evidence" value="ECO:0007669"/>
    <property type="project" value="InterPro"/>
</dbReference>
<feature type="signal peptide" evidence="5">
    <location>
        <begin position="1"/>
        <end position="20"/>
    </location>
</feature>
<reference evidence="8" key="1">
    <citation type="submission" date="2020-05" db="EMBL/GenBank/DDBJ databases">
        <title>Frigoriglobus tundricola gen. nov., sp. nov., a psychrotolerant cellulolytic planctomycete of the family Gemmataceae with two divergent copies of 16S rRNA gene.</title>
        <authorList>
            <person name="Kulichevskaya I.S."/>
            <person name="Ivanova A.A."/>
            <person name="Naumoff D.G."/>
            <person name="Beletsky A.V."/>
            <person name="Rijpstra W.I.C."/>
            <person name="Sinninghe Damste J.S."/>
            <person name="Mardanov A.V."/>
            <person name="Ravin N.V."/>
            <person name="Dedysh S.N."/>
        </authorList>
    </citation>
    <scope>NUCLEOTIDE SEQUENCE [LARGE SCALE GENOMIC DNA]</scope>
    <source>
        <strain evidence="8">PL17</strain>
    </source>
</reference>
<dbReference type="InterPro" id="IPR036280">
    <property type="entry name" value="Multihaem_cyt_sf"/>
</dbReference>
<evidence type="ECO:0000259" key="6">
    <source>
        <dbReference type="PROSITE" id="PS51007"/>
    </source>
</evidence>
<dbReference type="GO" id="GO:0009055">
    <property type="term" value="F:electron transfer activity"/>
    <property type="evidence" value="ECO:0007669"/>
    <property type="project" value="InterPro"/>
</dbReference>
<dbReference type="InterPro" id="IPR009056">
    <property type="entry name" value="Cyt_c-like_dom"/>
</dbReference>
<dbReference type="PANTHER" id="PTHR33546">
    <property type="entry name" value="LARGE, MULTIFUNCTIONAL SECRETED PROTEIN-RELATED"/>
    <property type="match status" value="1"/>
</dbReference>
<dbReference type="AlphaFoldDB" id="A0A6M5Z4Q7"/>
<evidence type="ECO:0000313" key="8">
    <source>
        <dbReference type="Proteomes" id="UP000503447"/>
    </source>
</evidence>
<dbReference type="GO" id="GO:0046872">
    <property type="term" value="F:metal ion binding"/>
    <property type="evidence" value="ECO:0007669"/>
    <property type="project" value="UniProtKB-KW"/>
</dbReference>
<protein>
    <recommendedName>
        <fullName evidence="6">Cytochrome c domain-containing protein</fullName>
    </recommendedName>
</protein>
<dbReference type="InterPro" id="IPR036909">
    <property type="entry name" value="Cyt_c-like_dom_sf"/>
</dbReference>
<dbReference type="PANTHER" id="PTHR33546:SF1">
    <property type="entry name" value="LARGE, MULTIFUNCTIONAL SECRETED PROTEIN"/>
    <property type="match status" value="1"/>
</dbReference>
<sequence>MRYRIFLCALALLPSSAARAVEPSDLKPGLIATYTPPGQASGSVTRLEPTVALALNKNEAPHPRLEQLGRATWKGYVNVTRSGKYAFAANVTGGVLEVKLSGKPVLVLKDGADALQKLSGAAVSLDGGVLPFEATFTATGPAPRIELFWEGPGFIKEPLAYQFLGHLANERTKDFDRDGTLEHGRFKFEELSCVRCHQPTGADKMAKTLAERTGPNLAEIGKRAYPGWIYSWLADPSKLRPHTTMPKTFADTDAGAVERYAVTQYLISLTGKPLDVYKFPTVPPDNLKQSMERGRVLYHVTGCAACHNDPAPRKKKDEEDEKEPLVPADYVYGVNALAGATAKYNLGAVGSKTRPDTLSVFLQNPLKTNPAGRMPHMNLSGGEATDIARYLSRTVDESVTPDNVPVPKEKPTDVLARLPGADKPDAAFDTFSPEKQWAHVGARLFQIRGCVNCHSVDSTGKSAQPHAFASLEKVKAAGATGCLDATPDAAKVPVYKLDPKERDAIVAFVKDGLTGAGSPAPAYQARVALKRFNCLNCHQRDGEGGIPVELADQMRQLERAENADDVRPPVLSGVGHKTRTTWLKSVLTQSGRARPWMQLRMPQYGEPNVGFLPTAIAALEGTVPDDTVHVVERTAAKVAAGRNIVGKGGLGCVSCHDIGGVANTGTRGPDLATINQRVRYEWYERWLSQPLRMAPGTRMPQAFVDGKSTLRSVLDGDPHKQAEAMWAYLALGPGLPLPDGLEPPKGLVIAVRERPEILRTFMPDAGSKGIAVGYPGYTSIAFSADQCRTAYAWNGNFLDASPVWANRGGAPAKLLGQKFWTAPGGHPWGLTANSRIPPDFLARVNNPAFGQPLPLDPPRVYDGPMAVQFDGYSLDKDGKPTFRYHLDETGRDAVLDVAETPFPLKTLFAPGLGRKFEATVPGGFQAWFLAGSTNKEPRVYDAAGKAVKIDPKAETVTAPAVGTRVVLPGDGDRATVLEAAGAPAGSTWRFVPNKGGWLAVLKLPEARAEQKVAFTLNLWALPKDDEGLLKELFGP</sequence>
<evidence type="ECO:0000256" key="2">
    <source>
        <dbReference type="ARBA" id="ARBA00022723"/>
    </source>
</evidence>
<evidence type="ECO:0000313" key="7">
    <source>
        <dbReference type="EMBL" id="QJX00203.1"/>
    </source>
</evidence>
<dbReference type="SUPFAM" id="SSF46626">
    <property type="entry name" value="Cytochrome c"/>
    <property type="match status" value="3"/>
</dbReference>
<keyword evidence="2 4" id="KW-0479">Metal-binding</keyword>
<evidence type="ECO:0000256" key="4">
    <source>
        <dbReference type="PROSITE-ProRule" id="PRU00433"/>
    </source>
</evidence>
<dbReference type="Gene3D" id="1.10.760.10">
    <property type="entry name" value="Cytochrome c-like domain"/>
    <property type="match status" value="4"/>
</dbReference>
<keyword evidence="8" id="KW-1185">Reference proteome</keyword>
<evidence type="ECO:0000256" key="5">
    <source>
        <dbReference type="SAM" id="SignalP"/>
    </source>
</evidence>
<keyword evidence="1 4" id="KW-0349">Heme</keyword>
<feature type="domain" description="Cytochrome c" evidence="6">
    <location>
        <begin position="636"/>
        <end position="733"/>
    </location>
</feature>
<feature type="chain" id="PRO_5026735318" description="Cytochrome c domain-containing protein" evidence="5">
    <location>
        <begin position="21"/>
        <end position="1035"/>
    </location>
</feature>
<proteinExistence type="predicted"/>
<dbReference type="Proteomes" id="UP000503447">
    <property type="component" value="Chromosome"/>
</dbReference>